<comment type="caution">
    <text evidence="2">The sequence shown here is derived from an EMBL/GenBank/DDBJ whole genome shotgun (WGS) entry which is preliminary data.</text>
</comment>
<dbReference type="InterPro" id="IPR051531">
    <property type="entry name" value="N-acetyltransferase"/>
</dbReference>
<dbReference type="SUPFAM" id="SSF55729">
    <property type="entry name" value="Acyl-CoA N-acyltransferases (Nat)"/>
    <property type="match status" value="1"/>
</dbReference>
<dbReference type="InterPro" id="IPR000182">
    <property type="entry name" value="GNAT_dom"/>
</dbReference>
<dbReference type="PANTHER" id="PTHR43792">
    <property type="entry name" value="GNAT FAMILY, PUTATIVE (AFU_ORTHOLOGUE AFUA_3G00765)-RELATED-RELATED"/>
    <property type="match status" value="1"/>
</dbReference>
<dbReference type="AlphaFoldDB" id="A0A6M0H8F4"/>
<name>A0A6M0H8F4_9CLOT</name>
<dbReference type="RefSeq" id="WP_061994400.1">
    <property type="nucleotide sequence ID" value="NZ_JAAGPU010000041.1"/>
</dbReference>
<dbReference type="Gene3D" id="3.40.630.30">
    <property type="match status" value="1"/>
</dbReference>
<protein>
    <submittedName>
        <fullName evidence="2">GNAT family N-acetyltransferase</fullName>
    </submittedName>
</protein>
<dbReference type="Pfam" id="PF13302">
    <property type="entry name" value="Acetyltransf_3"/>
    <property type="match status" value="1"/>
</dbReference>
<proteinExistence type="predicted"/>
<keyword evidence="3" id="KW-1185">Reference proteome</keyword>
<sequence length="183" mass="21739">MFEINTERLRLIPLDIKNYKLYLEDTDKMEENLGLTITNTIIEEPLRTAHKITYDNVLKNIDNYLWETNWIIVLKEENKIIGGIMIKGEPNEFGEVIIGYGINDYYQNKGYMTESVMKLKQWIFKNSKVKNIIADTDKDNVSSHKVLKKNGFKKYKETIEINDEGEKEFLVWWKLKKECENVY</sequence>
<evidence type="ECO:0000313" key="2">
    <source>
        <dbReference type="EMBL" id="NEU06353.1"/>
    </source>
</evidence>
<dbReference type="PANTHER" id="PTHR43792:SF13">
    <property type="entry name" value="ACETYLTRANSFERASE"/>
    <property type="match status" value="1"/>
</dbReference>
<dbReference type="InterPro" id="IPR016181">
    <property type="entry name" value="Acyl_CoA_acyltransferase"/>
</dbReference>
<gene>
    <name evidence="2" type="ORF">G3M99_16190</name>
</gene>
<dbReference type="GO" id="GO:0016747">
    <property type="term" value="F:acyltransferase activity, transferring groups other than amino-acyl groups"/>
    <property type="evidence" value="ECO:0007669"/>
    <property type="project" value="InterPro"/>
</dbReference>
<dbReference type="PROSITE" id="PS51186">
    <property type="entry name" value="GNAT"/>
    <property type="match status" value="1"/>
</dbReference>
<evidence type="ECO:0000313" key="3">
    <source>
        <dbReference type="Proteomes" id="UP000481872"/>
    </source>
</evidence>
<keyword evidence="2" id="KW-0808">Transferase</keyword>
<organism evidence="2 3">
    <name type="scientific">Clostridium senegalense</name>
    <dbReference type="NCBI Taxonomy" id="1465809"/>
    <lineage>
        <taxon>Bacteria</taxon>
        <taxon>Bacillati</taxon>
        <taxon>Bacillota</taxon>
        <taxon>Clostridia</taxon>
        <taxon>Eubacteriales</taxon>
        <taxon>Clostridiaceae</taxon>
        <taxon>Clostridium</taxon>
    </lineage>
</organism>
<dbReference type="Proteomes" id="UP000481872">
    <property type="component" value="Unassembled WGS sequence"/>
</dbReference>
<reference evidence="2 3" key="1">
    <citation type="submission" date="2020-02" db="EMBL/GenBank/DDBJ databases">
        <title>Genome assembly of a novel Clostridium senegalense strain.</title>
        <authorList>
            <person name="Gupta T.B."/>
            <person name="Jauregui R."/>
            <person name="Maclean P."/>
            <person name="Nawarathana A."/>
            <person name="Brightwell G."/>
        </authorList>
    </citation>
    <scope>NUCLEOTIDE SEQUENCE [LARGE SCALE GENOMIC DNA]</scope>
    <source>
        <strain evidence="2 3">AGRFS4</strain>
    </source>
</reference>
<feature type="domain" description="N-acetyltransferase" evidence="1">
    <location>
        <begin position="14"/>
        <end position="178"/>
    </location>
</feature>
<dbReference type="EMBL" id="JAAGPU010000041">
    <property type="protein sequence ID" value="NEU06353.1"/>
    <property type="molecule type" value="Genomic_DNA"/>
</dbReference>
<evidence type="ECO:0000259" key="1">
    <source>
        <dbReference type="PROSITE" id="PS51186"/>
    </source>
</evidence>
<accession>A0A6M0H8F4</accession>